<reference evidence="5 6" key="1">
    <citation type="submission" date="2016-11" db="EMBL/GenBank/DDBJ databases">
        <authorList>
            <person name="Jaros S."/>
            <person name="Januszkiewicz K."/>
            <person name="Wedrychowicz H."/>
        </authorList>
    </citation>
    <scope>NUCLEOTIDE SEQUENCE [LARGE SCALE GENOMIC DNA]</scope>
    <source>
        <strain evidence="5 6">DSM 8605</strain>
    </source>
</reference>
<protein>
    <submittedName>
        <fullName evidence="5">Putative cell wall binding repeat-containing protein</fullName>
    </submittedName>
</protein>
<dbReference type="OrthoDB" id="1928263at2"/>
<dbReference type="Pfam" id="PF19085">
    <property type="entry name" value="Choline_bind_2"/>
    <property type="match status" value="2"/>
</dbReference>
<feature type="repeat" description="Cell wall-binding" evidence="3">
    <location>
        <begin position="53"/>
        <end position="72"/>
    </location>
</feature>
<dbReference type="InterPro" id="IPR014755">
    <property type="entry name" value="Cu-Rt/internalin_Ig-like"/>
</dbReference>
<evidence type="ECO:0000313" key="5">
    <source>
        <dbReference type="EMBL" id="SHH27043.1"/>
    </source>
</evidence>
<dbReference type="STRING" id="1121316.SAMN02745207_00595"/>
<evidence type="ECO:0000256" key="1">
    <source>
        <dbReference type="ARBA" id="ARBA00022729"/>
    </source>
</evidence>
<dbReference type="PROSITE" id="PS51170">
    <property type="entry name" value="CW"/>
    <property type="match status" value="2"/>
</dbReference>
<dbReference type="Gene3D" id="2.60.40.1220">
    <property type="match status" value="3"/>
</dbReference>
<keyword evidence="2" id="KW-0677">Repeat</keyword>
<dbReference type="Proteomes" id="UP000184447">
    <property type="component" value="Unassembled WGS sequence"/>
</dbReference>
<dbReference type="RefSeq" id="WP_073336855.1">
    <property type="nucleotide sequence ID" value="NZ_FQXM01000003.1"/>
</dbReference>
<accession>A0A1M5RMC3</accession>
<organism evidence="5 6">
    <name type="scientific">Clostridium grantii DSM 8605</name>
    <dbReference type="NCBI Taxonomy" id="1121316"/>
    <lineage>
        <taxon>Bacteria</taxon>
        <taxon>Bacillati</taxon>
        <taxon>Bacillota</taxon>
        <taxon>Clostridia</taxon>
        <taxon>Eubacteriales</taxon>
        <taxon>Clostridiaceae</taxon>
        <taxon>Clostridium</taxon>
    </lineage>
</organism>
<evidence type="ECO:0000256" key="2">
    <source>
        <dbReference type="ARBA" id="ARBA00022737"/>
    </source>
</evidence>
<sequence length="755" mass="79340">MKKSNKSLISAVTAFSTVAAMVAPATTAMAAVTGEWSKASGSWMLYNNGQVVKNAWSMDAGKWYYLGADGVMAASKWVKSGSAWYYLGANGAMVEKSWVKHTDGKWYYLGSGGAMVENKWVGNYYLGAGGAMAVDTVTPDGYKVLASGAWDGKDKVTAAIKVESAKAINATQLLVTFNKEVDKTDAETTTNYSVGKYTVATAKLQDDKKSVLITTTAAMSGTSLYIVQPIKSAIDATAKTAIFTNVETYTDTVAPTVLKVEYPTYDTAKVTFSEPMSALGNVTVTQDGSVLNVAPSFTAGTNVATFDLSSVTANKVVSVVIVGARDTGSNLIAQNPTMLSLTKTKSDTTAPTVSSIDVLSDTRVSVTFSEKLKAAPAVTVGEKTVTFTTSEDGMTWVGTFDTITGVQQVKVSEFKDMSSNAGTTVTMLKQVSKDTTKPVLVSSEVKVFNSKSYLVLNFSEEVTADQGIIKGTRVKDYVSNTFTTTTAVTPVAYTKANGADVDNTKAVMLDLSNDTTFPVGAYTVSIPAGFVKDKASTPLVNDAKSVTFTKGTLSVNDTTAPTVNGVPTISADNKTVTVKFSESMDYATALNVANYTVSGQTIFTNAIFSGDNKTVTLTVAPGTITYSGDRLIQVSGTRDLAGNLNTTYSHVVDFNENVAPYVASAKLTAADTISVTFSENVKATTATDFEVYIAGVKVTTGAVTSVSDVATKTATIKLTSPVTDLSKAIQVKLVNTSTVDEKGNAAVTGQLVSVQ</sequence>
<proteinExistence type="predicted"/>
<name>A0A1M5RMC3_9CLOT</name>
<keyword evidence="1 4" id="KW-0732">Signal</keyword>
<feature type="chain" id="PRO_5012409463" evidence="4">
    <location>
        <begin position="31"/>
        <end position="755"/>
    </location>
</feature>
<feature type="repeat" description="Cell wall-binding" evidence="3">
    <location>
        <begin position="95"/>
        <end position="115"/>
    </location>
</feature>
<evidence type="ECO:0000256" key="4">
    <source>
        <dbReference type="SAM" id="SignalP"/>
    </source>
</evidence>
<dbReference type="AlphaFoldDB" id="A0A1M5RMC3"/>
<feature type="signal peptide" evidence="4">
    <location>
        <begin position="1"/>
        <end position="30"/>
    </location>
</feature>
<dbReference type="EMBL" id="FQXM01000003">
    <property type="protein sequence ID" value="SHH27043.1"/>
    <property type="molecule type" value="Genomic_DNA"/>
</dbReference>
<evidence type="ECO:0000256" key="3">
    <source>
        <dbReference type="PROSITE-ProRule" id="PRU00591"/>
    </source>
</evidence>
<evidence type="ECO:0000313" key="6">
    <source>
        <dbReference type="Proteomes" id="UP000184447"/>
    </source>
</evidence>
<dbReference type="Gene3D" id="2.10.270.10">
    <property type="entry name" value="Cholin Binding"/>
    <property type="match status" value="1"/>
</dbReference>
<keyword evidence="6" id="KW-1185">Reference proteome</keyword>
<dbReference type="InterPro" id="IPR018337">
    <property type="entry name" value="Cell_wall/Cho-bd_repeat"/>
</dbReference>
<gene>
    <name evidence="5" type="ORF">SAMN02745207_00595</name>
</gene>
<dbReference type="SUPFAM" id="SSF69360">
    <property type="entry name" value="Cell wall binding repeat"/>
    <property type="match status" value="1"/>
</dbReference>